<dbReference type="Gene3D" id="1.10.287.950">
    <property type="entry name" value="Methyl-accepting chemotaxis protein"/>
    <property type="match status" value="1"/>
</dbReference>
<feature type="domain" description="Methyl-accepting transducer" evidence="7">
    <location>
        <begin position="279"/>
        <end position="537"/>
    </location>
</feature>
<dbReference type="RefSeq" id="WP_015390933.1">
    <property type="nucleotide sequence ID" value="NC_020291.1"/>
</dbReference>
<feature type="coiled-coil region" evidence="4">
    <location>
        <begin position="56"/>
        <end position="105"/>
    </location>
</feature>
<dbReference type="EMBL" id="CP004121">
    <property type="protein sequence ID" value="AGF54607.1"/>
    <property type="molecule type" value="Genomic_DNA"/>
</dbReference>
<dbReference type="SUPFAM" id="SSF58104">
    <property type="entry name" value="Methyl-accepting chemotaxis protein (MCP) signaling domain"/>
    <property type="match status" value="1"/>
</dbReference>
<dbReference type="InterPro" id="IPR024478">
    <property type="entry name" value="HlyB_4HB_MCP"/>
</dbReference>
<organism evidence="9 10">
    <name type="scientific">Clostridium saccharoperbutylacetonicum N1-4(HMT)</name>
    <dbReference type="NCBI Taxonomy" id="931276"/>
    <lineage>
        <taxon>Bacteria</taxon>
        <taxon>Bacillati</taxon>
        <taxon>Bacillota</taxon>
        <taxon>Clostridia</taxon>
        <taxon>Eubacteriales</taxon>
        <taxon>Clostridiaceae</taxon>
        <taxon>Clostridium</taxon>
    </lineage>
</organism>
<gene>
    <name evidence="9" type="ORF">Cspa_c08300</name>
</gene>
<evidence type="ECO:0000259" key="7">
    <source>
        <dbReference type="PROSITE" id="PS50111"/>
    </source>
</evidence>
<dbReference type="InterPro" id="IPR004089">
    <property type="entry name" value="MCPsignal_dom"/>
</dbReference>
<dbReference type="InterPro" id="IPR003660">
    <property type="entry name" value="HAMP_dom"/>
</dbReference>
<reference evidence="9 10" key="1">
    <citation type="submission" date="2013-02" db="EMBL/GenBank/DDBJ databases">
        <title>Genome sequence of Clostridium saccharoperbutylacetonicum N1-4(HMT).</title>
        <authorList>
            <person name="Poehlein A."/>
            <person name="Daniel R."/>
        </authorList>
    </citation>
    <scope>NUCLEOTIDE SEQUENCE [LARGE SCALE GENOMIC DNA]</scope>
    <source>
        <strain evidence="10">N1-4(HMT)</strain>
    </source>
</reference>
<evidence type="ECO:0000256" key="2">
    <source>
        <dbReference type="ARBA" id="ARBA00029447"/>
    </source>
</evidence>
<keyword evidence="10" id="KW-1185">Reference proteome</keyword>
<evidence type="ECO:0000256" key="4">
    <source>
        <dbReference type="SAM" id="Coils"/>
    </source>
</evidence>
<dbReference type="Proteomes" id="UP000011728">
    <property type="component" value="Chromosome"/>
</dbReference>
<dbReference type="PROSITE" id="PS50885">
    <property type="entry name" value="HAMP"/>
    <property type="match status" value="1"/>
</dbReference>
<comment type="similarity">
    <text evidence="2">Belongs to the methyl-accepting chemotaxis (MCP) protein family.</text>
</comment>
<dbReference type="GO" id="GO:0016020">
    <property type="term" value="C:membrane"/>
    <property type="evidence" value="ECO:0007669"/>
    <property type="project" value="InterPro"/>
</dbReference>
<dbReference type="PATRIC" id="fig|931276.5.peg.786"/>
<dbReference type="PANTHER" id="PTHR32089:SF112">
    <property type="entry name" value="LYSOZYME-LIKE PROTEIN-RELATED"/>
    <property type="match status" value="1"/>
</dbReference>
<keyword evidence="6" id="KW-0472">Membrane</keyword>
<proteinExistence type="inferred from homology"/>
<evidence type="ECO:0000313" key="10">
    <source>
        <dbReference type="Proteomes" id="UP000011728"/>
    </source>
</evidence>
<feature type="compositionally biased region" description="Basic and acidic residues" evidence="5">
    <location>
        <begin position="346"/>
        <end position="368"/>
    </location>
</feature>
<evidence type="ECO:0000256" key="6">
    <source>
        <dbReference type="SAM" id="Phobius"/>
    </source>
</evidence>
<dbReference type="STRING" id="36745.CLSAP_08700"/>
<protein>
    <submittedName>
        <fullName evidence="9">Methyl-accepting chemotaxis protein</fullName>
    </submittedName>
</protein>
<accession>M1MSQ2</accession>
<keyword evidence="6" id="KW-1133">Transmembrane helix</keyword>
<feature type="transmembrane region" description="Helical" evidence="6">
    <location>
        <begin position="195"/>
        <end position="215"/>
    </location>
</feature>
<dbReference type="PROSITE" id="PS50111">
    <property type="entry name" value="CHEMOTAXIS_TRANSDUC_2"/>
    <property type="match status" value="1"/>
</dbReference>
<dbReference type="Pfam" id="PF00015">
    <property type="entry name" value="MCPsignal"/>
    <property type="match status" value="1"/>
</dbReference>
<dbReference type="GO" id="GO:0006935">
    <property type="term" value="P:chemotaxis"/>
    <property type="evidence" value="ECO:0007669"/>
    <property type="project" value="InterPro"/>
</dbReference>
<dbReference type="HOGENOM" id="CLU_000445_107_27_9"/>
<dbReference type="PRINTS" id="PR00260">
    <property type="entry name" value="CHEMTRNSDUCR"/>
</dbReference>
<keyword evidence="6" id="KW-0812">Transmembrane</keyword>
<sequence>MNILKNVKVRIKLIIAFLIVALLIGIVGGVGIISLKNVGENAKKMYSQNLQGVYMLTDMKQNLTEIKSNLADLINLKDEKDSDIKAKLEKSIEDNNAENDKYISQLKDLPKDNDENEIFEQFNSQLNQYSIVRGNTIKLIDAGQYTGAAEQYKDIPKITDELFNYLDKLIEANLKESSDANDNIVSIYTAANTTMVILSVVGLILAIVIGLILSSDINKPLQRMRLLGEKLADYDLSYESKVIRGDEFGQTYGSLLKAQGNIKELIKTILDNSQNLSASSEELSATVQELSSKAVSVDEAVNNIARNMEEASAGAEEISASIQEVDSSISVLSQKAMDGSGNANSAKERAVQVKNDSQKALKESKEVSDEKQQRMAKVIEEGKVVDNIRVMAGTIAEISEQTNLLALNAAIEAARAGEMGKGFAVVAEEVRTLAEESSGAVQNIQETIVKVQAAFKRSIDTGSDILEFIDKDVNKQFEAYEKTGTQYYKDSEFVSNMSEEIAAMSEEVTATVGQVSEAIQNMAGTTQKSTEHALKIKESMNETTQGLEQVASTVQGQAELAQKLNEIVQKFRI</sequence>
<dbReference type="GO" id="GO:0007165">
    <property type="term" value="P:signal transduction"/>
    <property type="evidence" value="ECO:0007669"/>
    <property type="project" value="UniProtKB-KW"/>
</dbReference>
<evidence type="ECO:0000313" key="9">
    <source>
        <dbReference type="EMBL" id="AGF54607.1"/>
    </source>
</evidence>
<dbReference type="GO" id="GO:0004888">
    <property type="term" value="F:transmembrane signaling receptor activity"/>
    <property type="evidence" value="ECO:0007669"/>
    <property type="project" value="InterPro"/>
</dbReference>
<evidence type="ECO:0000256" key="1">
    <source>
        <dbReference type="ARBA" id="ARBA00023224"/>
    </source>
</evidence>
<dbReference type="KEGG" id="csr:Cspa_c08300"/>
<evidence type="ECO:0000256" key="5">
    <source>
        <dbReference type="SAM" id="MobiDB-lite"/>
    </source>
</evidence>
<dbReference type="Pfam" id="PF12729">
    <property type="entry name" value="4HB_MCP_1"/>
    <property type="match status" value="1"/>
</dbReference>
<dbReference type="SMART" id="SM00283">
    <property type="entry name" value="MA"/>
    <property type="match status" value="1"/>
</dbReference>
<feature type="region of interest" description="Disordered" evidence="5">
    <location>
        <begin position="336"/>
        <end position="368"/>
    </location>
</feature>
<keyword evidence="1 3" id="KW-0807">Transducer</keyword>
<dbReference type="PANTHER" id="PTHR32089">
    <property type="entry name" value="METHYL-ACCEPTING CHEMOTAXIS PROTEIN MCPB"/>
    <property type="match status" value="1"/>
</dbReference>
<feature type="domain" description="HAMP" evidence="8">
    <location>
        <begin position="215"/>
        <end position="267"/>
    </location>
</feature>
<evidence type="ECO:0000256" key="3">
    <source>
        <dbReference type="PROSITE-ProRule" id="PRU00284"/>
    </source>
</evidence>
<dbReference type="AlphaFoldDB" id="M1MSQ2"/>
<keyword evidence="4" id="KW-0175">Coiled coil</keyword>
<evidence type="ECO:0000259" key="8">
    <source>
        <dbReference type="PROSITE" id="PS50885"/>
    </source>
</evidence>
<dbReference type="OrthoDB" id="1887545at2"/>
<feature type="transmembrane region" description="Helical" evidence="6">
    <location>
        <begin position="12"/>
        <end position="35"/>
    </location>
</feature>
<name>M1MSQ2_9CLOT</name>
<dbReference type="InterPro" id="IPR004090">
    <property type="entry name" value="Chemotax_Me-accpt_rcpt"/>
</dbReference>
<dbReference type="eggNOG" id="COG0840">
    <property type="taxonomic scope" value="Bacteria"/>
</dbReference>